<gene>
    <name evidence="1" type="ORF">ATZ99_03940</name>
</gene>
<evidence type="ECO:0008006" key="3">
    <source>
        <dbReference type="Google" id="ProtNLM"/>
    </source>
</evidence>
<dbReference type="AlphaFoldDB" id="A0A162MXR1"/>
<dbReference type="Proteomes" id="UP000075737">
    <property type="component" value="Unassembled WGS sequence"/>
</dbReference>
<dbReference type="EMBL" id="LOHZ01000019">
    <property type="protein sequence ID" value="KYO68083.1"/>
    <property type="molecule type" value="Genomic_DNA"/>
</dbReference>
<evidence type="ECO:0000313" key="2">
    <source>
        <dbReference type="Proteomes" id="UP000075737"/>
    </source>
</evidence>
<organism evidence="1 2">
    <name type="scientific">Thermovenabulum gondwanense</name>
    <dbReference type="NCBI Taxonomy" id="520767"/>
    <lineage>
        <taxon>Bacteria</taxon>
        <taxon>Bacillati</taxon>
        <taxon>Bacillota</taxon>
        <taxon>Clostridia</taxon>
        <taxon>Thermosediminibacterales</taxon>
        <taxon>Thermosediminibacteraceae</taxon>
        <taxon>Thermovenabulum</taxon>
    </lineage>
</organism>
<keyword evidence="2" id="KW-1185">Reference proteome</keyword>
<protein>
    <recommendedName>
        <fullName evidence="3">MoaD/ThiS family protein</fullName>
    </recommendedName>
</protein>
<name>A0A162MXR1_9FIRM</name>
<evidence type="ECO:0000313" key="1">
    <source>
        <dbReference type="EMBL" id="KYO68083.1"/>
    </source>
</evidence>
<dbReference type="STRING" id="520767.ATZ99_03940"/>
<reference evidence="1 2" key="1">
    <citation type="submission" date="2015-12" db="EMBL/GenBank/DDBJ databases">
        <title>Draft genome of Thermovenabulum gondwanense isolated from a red thermophilic microbial mat colonisisng an outflow channel of a bore well.</title>
        <authorList>
            <person name="Patel B.K."/>
        </authorList>
    </citation>
    <scope>NUCLEOTIDE SEQUENCE [LARGE SCALE GENOMIC DNA]</scope>
    <source>
        <strain evidence="1 2">R270</strain>
    </source>
</reference>
<proteinExistence type="predicted"/>
<accession>A0A162MXR1</accession>
<dbReference type="RefSeq" id="WP_068747562.1">
    <property type="nucleotide sequence ID" value="NZ_LOHZ01000019.1"/>
</dbReference>
<comment type="caution">
    <text evidence="1">The sequence shown here is derived from an EMBL/GenBank/DDBJ whole genome shotgun (WGS) entry which is preliminary data.</text>
</comment>
<sequence>MAKFFGHGMLESFSGEIKIEKEEKLEKIIEKMNLPENLKEHIIFLRNHLFLDKDDLIKDEDEVHFYILPFGG</sequence>